<dbReference type="SUPFAM" id="SSF54292">
    <property type="entry name" value="2Fe-2S ferredoxin-like"/>
    <property type="match status" value="1"/>
</dbReference>
<dbReference type="Gene3D" id="3.40.50.80">
    <property type="entry name" value="Nucleotide-binding domain of ferredoxin-NADP reductase (FNR) module"/>
    <property type="match status" value="1"/>
</dbReference>
<dbReference type="InterPro" id="IPR001041">
    <property type="entry name" value="2Fe-2S_ferredoxin-type"/>
</dbReference>
<protein>
    <submittedName>
        <fullName evidence="5">PDR/VanB family oxidoreductase</fullName>
    </submittedName>
</protein>
<dbReference type="InterPro" id="IPR012675">
    <property type="entry name" value="Beta-grasp_dom_sf"/>
</dbReference>
<dbReference type="PROSITE" id="PS00197">
    <property type="entry name" value="2FE2S_FER_1"/>
    <property type="match status" value="1"/>
</dbReference>
<dbReference type="RefSeq" id="WP_270678710.1">
    <property type="nucleotide sequence ID" value="NZ_JAQFWP010000029.1"/>
</dbReference>
<dbReference type="SUPFAM" id="SSF52343">
    <property type="entry name" value="Ferredoxin reductase-like, C-terminal NADP-linked domain"/>
    <property type="match status" value="1"/>
</dbReference>
<dbReference type="InterPro" id="IPR050415">
    <property type="entry name" value="MRET"/>
</dbReference>
<dbReference type="InterPro" id="IPR006058">
    <property type="entry name" value="2Fe2S_fd_BS"/>
</dbReference>
<dbReference type="Proteomes" id="UP001165685">
    <property type="component" value="Unassembled WGS sequence"/>
</dbReference>
<evidence type="ECO:0000256" key="2">
    <source>
        <dbReference type="SAM" id="MobiDB-lite"/>
    </source>
</evidence>
<evidence type="ECO:0000313" key="6">
    <source>
        <dbReference type="Proteomes" id="UP001165685"/>
    </source>
</evidence>
<dbReference type="Pfam" id="PF00111">
    <property type="entry name" value="Fer2"/>
    <property type="match status" value="1"/>
</dbReference>
<keyword evidence="6" id="KW-1185">Reference proteome</keyword>
<dbReference type="SUPFAM" id="SSF63380">
    <property type="entry name" value="Riboflavin synthase domain-like"/>
    <property type="match status" value="1"/>
</dbReference>
<dbReference type="InterPro" id="IPR039261">
    <property type="entry name" value="FNR_nucleotide-bd"/>
</dbReference>
<organism evidence="5 6">
    <name type="scientific">Nocardiopsis suaedae</name>
    <dbReference type="NCBI Taxonomy" id="3018444"/>
    <lineage>
        <taxon>Bacteria</taxon>
        <taxon>Bacillati</taxon>
        <taxon>Actinomycetota</taxon>
        <taxon>Actinomycetes</taxon>
        <taxon>Streptosporangiales</taxon>
        <taxon>Nocardiopsidaceae</taxon>
        <taxon>Nocardiopsis</taxon>
    </lineage>
</organism>
<dbReference type="PRINTS" id="PR00409">
    <property type="entry name" value="PHDIOXRDTASE"/>
</dbReference>
<dbReference type="CDD" id="cd06185">
    <property type="entry name" value="PDR_like"/>
    <property type="match status" value="1"/>
</dbReference>
<feature type="domain" description="FAD-binding FR-type" evidence="4">
    <location>
        <begin position="7"/>
        <end position="107"/>
    </location>
</feature>
<dbReference type="InterPro" id="IPR017938">
    <property type="entry name" value="Riboflavin_synthase-like_b-brl"/>
</dbReference>
<sequence>MSGTNQVRWLRGRVVSTGPAAEGIARITIAAEEPVRADPGAHVDVRTGDGPAGVRSYSVVASGANGTELTLGVRLSPTSRGGSAFMHALRPGDALEVTAPLQNFPLRVGAPCYVLLAGGIGITALRAMAAVLRRLGAEYRLVYVGRSRPGMAFLRELEREHGDRLEAHVDDEGTGLDVPGLVGGVDEHTELYMCGPIRLMDAVRRRWLERGLPLPNLRYETFGNSGWFEAEEFVARVPRLGVETTVGAGESLLEALDRAGVDTMYDCRKGECGLCQVDVLAVDGAVDHRDVFFSERQKAASDKLCTCVSRVVRRTGASDASDGPSGPGTVVLDVR</sequence>
<evidence type="ECO:0000313" key="5">
    <source>
        <dbReference type="EMBL" id="MDA2806064.1"/>
    </source>
</evidence>
<feature type="region of interest" description="Disordered" evidence="2">
    <location>
        <begin position="316"/>
        <end position="335"/>
    </location>
</feature>
<comment type="cofactor">
    <cofactor evidence="1">
        <name>FAD</name>
        <dbReference type="ChEBI" id="CHEBI:57692"/>
    </cofactor>
</comment>
<evidence type="ECO:0000256" key="1">
    <source>
        <dbReference type="ARBA" id="ARBA00001974"/>
    </source>
</evidence>
<proteinExistence type="predicted"/>
<reference evidence="5" key="1">
    <citation type="submission" date="2023-01" db="EMBL/GenBank/DDBJ databases">
        <title>Draft genome sequence of Nocardiopsis sp. LSu2-4 isolated from halophytes.</title>
        <authorList>
            <person name="Duangmal K."/>
            <person name="Chantavorakit T."/>
        </authorList>
    </citation>
    <scope>NUCLEOTIDE SEQUENCE</scope>
    <source>
        <strain evidence="5">LSu2-4</strain>
    </source>
</reference>
<dbReference type="PROSITE" id="PS51384">
    <property type="entry name" value="FAD_FR"/>
    <property type="match status" value="1"/>
</dbReference>
<accession>A0ABT4TMZ8</accession>
<dbReference type="PANTHER" id="PTHR47354">
    <property type="entry name" value="NADH OXIDOREDUCTASE HCR"/>
    <property type="match status" value="1"/>
</dbReference>
<dbReference type="Gene3D" id="2.40.30.10">
    <property type="entry name" value="Translation factors"/>
    <property type="match status" value="1"/>
</dbReference>
<dbReference type="InterPro" id="IPR036010">
    <property type="entry name" value="2Fe-2S_ferredoxin-like_sf"/>
</dbReference>
<dbReference type="Gene3D" id="3.10.20.30">
    <property type="match status" value="1"/>
</dbReference>
<comment type="caution">
    <text evidence="5">The sequence shown here is derived from an EMBL/GenBank/DDBJ whole genome shotgun (WGS) entry which is preliminary data.</text>
</comment>
<dbReference type="PROSITE" id="PS51085">
    <property type="entry name" value="2FE2S_FER_2"/>
    <property type="match status" value="1"/>
</dbReference>
<dbReference type="CDD" id="cd00207">
    <property type="entry name" value="fer2"/>
    <property type="match status" value="1"/>
</dbReference>
<dbReference type="InterPro" id="IPR017927">
    <property type="entry name" value="FAD-bd_FR_type"/>
</dbReference>
<dbReference type="EMBL" id="JAQFWP010000029">
    <property type="protein sequence ID" value="MDA2806064.1"/>
    <property type="molecule type" value="Genomic_DNA"/>
</dbReference>
<gene>
    <name evidence="5" type="ORF">O4U47_16240</name>
</gene>
<feature type="domain" description="2Fe-2S ferredoxin-type" evidence="3">
    <location>
        <begin position="231"/>
        <end position="324"/>
    </location>
</feature>
<name>A0ABT4TMZ8_9ACTN</name>
<dbReference type="PANTHER" id="PTHR47354:SF2">
    <property type="entry name" value="BLR2392 PROTEIN"/>
    <property type="match status" value="1"/>
</dbReference>
<evidence type="ECO:0000259" key="3">
    <source>
        <dbReference type="PROSITE" id="PS51085"/>
    </source>
</evidence>
<evidence type="ECO:0000259" key="4">
    <source>
        <dbReference type="PROSITE" id="PS51384"/>
    </source>
</evidence>